<dbReference type="SUPFAM" id="SSF51556">
    <property type="entry name" value="Metallo-dependent hydrolases"/>
    <property type="match status" value="1"/>
</dbReference>
<gene>
    <name evidence="2" type="ORF">GCM10012289_74190</name>
</gene>
<dbReference type="PANTHER" id="PTHR43135:SF3">
    <property type="entry name" value="ALPHA-D-RIBOSE 1-METHYLPHOSPHONATE 5-TRIPHOSPHATE DIPHOSPHATASE"/>
    <property type="match status" value="1"/>
</dbReference>
<keyword evidence="2" id="KW-0378">Hydrolase</keyword>
<proteinExistence type="predicted"/>
<protein>
    <submittedName>
        <fullName evidence="2">Hydrolase</fullName>
    </submittedName>
</protein>
<dbReference type="SUPFAM" id="SSF51338">
    <property type="entry name" value="Composite domain of metallo-dependent hydrolases"/>
    <property type="match status" value="1"/>
</dbReference>
<dbReference type="InterPro" id="IPR057744">
    <property type="entry name" value="OTAase-like"/>
</dbReference>
<keyword evidence="3" id="KW-1185">Reference proteome</keyword>
<name>A0A917ZHH9_9ACTN</name>
<accession>A0A917ZHH9</accession>
<dbReference type="Proteomes" id="UP000646523">
    <property type="component" value="Unassembled WGS sequence"/>
</dbReference>
<comment type="caution">
    <text evidence="2">The sequence shown here is derived from an EMBL/GenBank/DDBJ whole genome shotgun (WGS) entry which is preliminary data.</text>
</comment>
<dbReference type="Gene3D" id="3.20.20.140">
    <property type="entry name" value="Metal-dependent hydrolases"/>
    <property type="match status" value="1"/>
</dbReference>
<sequence>MGRTLFTGGRVFDGTGTAPEAADVLVEDGVIVGVGTELAIGDGDRVVDATGRIVLPGLIDTHVHLTLSDINLVNRVSNPFSLHFFQAVVNCRKTLETGITTVRDAAGADLGLKQALARGLIEGPRTLIAVNMISQTGGHNDGNLSCGVDLALFAQHPGVPSGIADGPDEMRRTVRTMLRAGADVIKVATTGGVLSPSDDPRHAHFRPDELAVLVAEANAAHVHVMAHAQGVEGIKNAVRAGVRSIEHGIFLDDEAIELMLAHGTWLVPTLIAPTSVIEAAQRGELHEPAVLDKALEVASVHRDAVAKAIEAGVDIALGTDTGIGPHGDNLRELPLLAECGLPAYEVWAAATSRAAELLGLSDRIGRVAPGLTADLVLLEGELTDLSDLRGRVTETWQAGRRVYNRREDGNRS</sequence>
<evidence type="ECO:0000313" key="2">
    <source>
        <dbReference type="EMBL" id="GGO82597.1"/>
    </source>
</evidence>
<dbReference type="RefSeq" id="WP_189128918.1">
    <property type="nucleotide sequence ID" value="NZ_BMNH01000044.1"/>
</dbReference>
<dbReference type="PANTHER" id="PTHR43135">
    <property type="entry name" value="ALPHA-D-RIBOSE 1-METHYLPHOSPHONATE 5-TRIPHOSPHATE DIPHOSPHATASE"/>
    <property type="match status" value="1"/>
</dbReference>
<dbReference type="Pfam" id="PF01979">
    <property type="entry name" value="Amidohydro_1"/>
    <property type="match status" value="1"/>
</dbReference>
<dbReference type="EMBL" id="BMNH01000044">
    <property type="protein sequence ID" value="GGO82597.1"/>
    <property type="molecule type" value="Genomic_DNA"/>
</dbReference>
<dbReference type="InterPro" id="IPR032466">
    <property type="entry name" value="Metal_Hydrolase"/>
</dbReference>
<dbReference type="GO" id="GO:0016810">
    <property type="term" value="F:hydrolase activity, acting on carbon-nitrogen (but not peptide) bonds"/>
    <property type="evidence" value="ECO:0007669"/>
    <property type="project" value="InterPro"/>
</dbReference>
<dbReference type="InterPro" id="IPR006680">
    <property type="entry name" value="Amidohydro-rel"/>
</dbReference>
<dbReference type="CDD" id="cd01299">
    <property type="entry name" value="Met_dep_hydrolase_A"/>
    <property type="match status" value="1"/>
</dbReference>
<reference evidence="2" key="1">
    <citation type="journal article" date="2014" name="Int. J. Syst. Evol. Microbiol.">
        <title>Complete genome sequence of Corynebacterium casei LMG S-19264T (=DSM 44701T), isolated from a smear-ripened cheese.</title>
        <authorList>
            <consortium name="US DOE Joint Genome Institute (JGI-PGF)"/>
            <person name="Walter F."/>
            <person name="Albersmeier A."/>
            <person name="Kalinowski J."/>
            <person name="Ruckert C."/>
        </authorList>
    </citation>
    <scope>NUCLEOTIDE SEQUENCE</scope>
    <source>
        <strain evidence="2">CGMCC 4.7368</strain>
    </source>
</reference>
<evidence type="ECO:0000259" key="1">
    <source>
        <dbReference type="Pfam" id="PF01979"/>
    </source>
</evidence>
<organism evidence="2 3">
    <name type="scientific">Nonomuraea cavernae</name>
    <dbReference type="NCBI Taxonomy" id="2045107"/>
    <lineage>
        <taxon>Bacteria</taxon>
        <taxon>Bacillati</taxon>
        <taxon>Actinomycetota</taxon>
        <taxon>Actinomycetes</taxon>
        <taxon>Streptosporangiales</taxon>
        <taxon>Streptosporangiaceae</taxon>
        <taxon>Nonomuraea</taxon>
    </lineage>
</organism>
<dbReference type="Gene3D" id="2.30.40.10">
    <property type="entry name" value="Urease, subunit C, domain 1"/>
    <property type="match status" value="1"/>
</dbReference>
<reference evidence="2" key="2">
    <citation type="submission" date="2020-09" db="EMBL/GenBank/DDBJ databases">
        <authorList>
            <person name="Sun Q."/>
            <person name="Zhou Y."/>
        </authorList>
    </citation>
    <scope>NUCLEOTIDE SEQUENCE</scope>
    <source>
        <strain evidence="2">CGMCC 4.7368</strain>
    </source>
</reference>
<feature type="domain" description="Amidohydrolase-related" evidence="1">
    <location>
        <begin position="53"/>
        <end position="384"/>
    </location>
</feature>
<dbReference type="InterPro" id="IPR051781">
    <property type="entry name" value="Metallo-dep_Hydrolase"/>
</dbReference>
<dbReference type="InterPro" id="IPR011059">
    <property type="entry name" value="Metal-dep_hydrolase_composite"/>
</dbReference>
<evidence type="ECO:0000313" key="3">
    <source>
        <dbReference type="Proteomes" id="UP000646523"/>
    </source>
</evidence>
<dbReference type="AlphaFoldDB" id="A0A917ZHH9"/>